<dbReference type="AlphaFoldDB" id="A0A948S0T2"/>
<dbReference type="Proteomes" id="UP000777784">
    <property type="component" value="Unassembled WGS sequence"/>
</dbReference>
<dbReference type="EMBL" id="JAHJDP010000074">
    <property type="protein sequence ID" value="MBU2691744.1"/>
    <property type="molecule type" value="Genomic_DNA"/>
</dbReference>
<evidence type="ECO:0000313" key="2">
    <source>
        <dbReference type="EMBL" id="MBU2691744.1"/>
    </source>
</evidence>
<evidence type="ECO:0000313" key="3">
    <source>
        <dbReference type="Proteomes" id="UP000777784"/>
    </source>
</evidence>
<reference evidence="2" key="1">
    <citation type="submission" date="2021-05" db="EMBL/GenBank/DDBJ databases">
        <title>Energy efficiency and biological interactions define the core microbiome of deep oligotrophic groundwater.</title>
        <authorList>
            <person name="Mehrshad M."/>
            <person name="Lopez-Fernandez M."/>
            <person name="Bell E."/>
            <person name="Bernier-Latmani R."/>
            <person name="Bertilsson S."/>
            <person name="Dopson M."/>
        </authorList>
    </citation>
    <scope>NUCLEOTIDE SEQUENCE</scope>
    <source>
        <strain evidence="2">Modern_marine.mb.64</strain>
    </source>
</reference>
<organism evidence="2 3">
    <name type="scientific">Eiseniibacteriota bacterium</name>
    <dbReference type="NCBI Taxonomy" id="2212470"/>
    <lineage>
        <taxon>Bacteria</taxon>
        <taxon>Candidatus Eiseniibacteriota</taxon>
    </lineage>
</organism>
<keyword evidence="1" id="KW-0472">Membrane</keyword>
<accession>A0A948S0T2</accession>
<comment type="caution">
    <text evidence="2">The sequence shown here is derived from an EMBL/GenBank/DDBJ whole genome shotgun (WGS) entry which is preliminary data.</text>
</comment>
<name>A0A948S0T2_UNCEI</name>
<proteinExistence type="predicted"/>
<feature type="transmembrane region" description="Helical" evidence="1">
    <location>
        <begin position="6"/>
        <end position="26"/>
    </location>
</feature>
<sequence length="116" mass="13103">MTDLYTLGLAQIILGLVIAALCIPLIRGRVPRNRFYGFRFPQSLESDANWFAINRFGGRRLFIWSIVFVILGAAILMNLIAPQSIFIWAGLSVPVILFIPIIQTYIYGRSLSDKDI</sequence>
<dbReference type="Pfam" id="PF13630">
    <property type="entry name" value="SdpI"/>
    <property type="match status" value="1"/>
</dbReference>
<keyword evidence="1" id="KW-0812">Transmembrane</keyword>
<protein>
    <submittedName>
        <fullName evidence="2">SdpI family protein</fullName>
    </submittedName>
</protein>
<feature type="transmembrane region" description="Helical" evidence="1">
    <location>
        <begin position="61"/>
        <end position="80"/>
    </location>
</feature>
<keyword evidence="1" id="KW-1133">Transmembrane helix</keyword>
<evidence type="ECO:0000256" key="1">
    <source>
        <dbReference type="SAM" id="Phobius"/>
    </source>
</evidence>
<feature type="transmembrane region" description="Helical" evidence="1">
    <location>
        <begin position="86"/>
        <end position="107"/>
    </location>
</feature>
<dbReference type="InterPro" id="IPR025962">
    <property type="entry name" value="SdpI/YhfL"/>
</dbReference>
<gene>
    <name evidence="2" type="ORF">KJ970_12530</name>
</gene>